<evidence type="ECO:0000313" key="8">
    <source>
        <dbReference type="Proteomes" id="UP000637299"/>
    </source>
</evidence>
<sequence>METKLTENQFEEFEKYEALSDQDVFTKIWTQPRKVFKFINDTQYEKYFYILLFFAGVVRALDRASTKNTGDDSSLFFILFFGVVLGGAFGWISYFIYAALTSWTGKWLDGAGNTTSIFRMMAYALLPSTLALVFIIPQIAIFGVDVFRDVEYDTATAFGDIVFWISVFCEVVLSLTTLVFMVIGLSEVQKFSVWKAVLNLILPICVIVVPFLLLAALFYAFS</sequence>
<evidence type="ECO:0000256" key="1">
    <source>
        <dbReference type="ARBA" id="ARBA00004141"/>
    </source>
</evidence>
<evidence type="ECO:0000256" key="2">
    <source>
        <dbReference type="ARBA" id="ARBA00022692"/>
    </source>
</evidence>
<keyword evidence="8" id="KW-1185">Reference proteome</keyword>
<name>A0ABR8ZGV3_9FLAO</name>
<comment type="caution">
    <text evidence="7">The sequence shown here is derived from an EMBL/GenBank/DDBJ whole genome shotgun (WGS) entry which is preliminary data.</text>
</comment>
<evidence type="ECO:0000259" key="6">
    <source>
        <dbReference type="Pfam" id="PF04893"/>
    </source>
</evidence>
<reference evidence="7 8" key="1">
    <citation type="submission" date="2020-09" db="EMBL/GenBank/DDBJ databases">
        <title>Genome seq and assembly of Chryseobacterium sp.</title>
        <authorList>
            <person name="Chhetri G."/>
        </authorList>
    </citation>
    <scope>NUCLEOTIDE SEQUENCE [LARGE SCALE GENOMIC DNA]</scope>
    <source>
        <strain evidence="7 8">GCR10</strain>
    </source>
</reference>
<feature type="domain" description="Yip1" evidence="6">
    <location>
        <begin position="27"/>
        <end position="213"/>
    </location>
</feature>
<evidence type="ECO:0000256" key="4">
    <source>
        <dbReference type="ARBA" id="ARBA00023136"/>
    </source>
</evidence>
<dbReference type="RefSeq" id="WP_191737837.1">
    <property type="nucleotide sequence ID" value="NZ_JACYFS010000006.1"/>
</dbReference>
<dbReference type="Proteomes" id="UP000637299">
    <property type="component" value="Unassembled WGS sequence"/>
</dbReference>
<feature type="transmembrane region" description="Helical" evidence="5">
    <location>
        <begin position="47"/>
        <end position="64"/>
    </location>
</feature>
<accession>A0ABR8ZGV3</accession>
<proteinExistence type="predicted"/>
<feature type="transmembrane region" description="Helical" evidence="5">
    <location>
        <begin position="121"/>
        <end position="141"/>
    </location>
</feature>
<gene>
    <name evidence="7" type="ORF">IC610_16580</name>
</gene>
<evidence type="ECO:0000256" key="3">
    <source>
        <dbReference type="ARBA" id="ARBA00022989"/>
    </source>
</evidence>
<evidence type="ECO:0000313" key="7">
    <source>
        <dbReference type="EMBL" id="MBD8084028.1"/>
    </source>
</evidence>
<dbReference type="EMBL" id="JACYFS010000006">
    <property type="protein sequence ID" value="MBD8084028.1"/>
    <property type="molecule type" value="Genomic_DNA"/>
</dbReference>
<dbReference type="InterPro" id="IPR006977">
    <property type="entry name" value="Yip1_dom"/>
</dbReference>
<keyword evidence="4 5" id="KW-0472">Membrane</keyword>
<keyword evidence="3 5" id="KW-1133">Transmembrane helix</keyword>
<protein>
    <submittedName>
        <fullName evidence="7">YIP1 family protein</fullName>
    </submittedName>
</protein>
<comment type="subcellular location">
    <subcellularLocation>
        <location evidence="1">Membrane</location>
        <topology evidence="1">Multi-pass membrane protein</topology>
    </subcellularLocation>
</comment>
<evidence type="ECO:0000256" key="5">
    <source>
        <dbReference type="SAM" id="Phobius"/>
    </source>
</evidence>
<feature type="transmembrane region" description="Helical" evidence="5">
    <location>
        <begin position="161"/>
        <end position="185"/>
    </location>
</feature>
<feature type="transmembrane region" description="Helical" evidence="5">
    <location>
        <begin position="76"/>
        <end position="100"/>
    </location>
</feature>
<feature type="transmembrane region" description="Helical" evidence="5">
    <location>
        <begin position="197"/>
        <end position="221"/>
    </location>
</feature>
<organism evidence="7 8">
    <name type="scientific">Chryseobacterium caseinilyticum</name>
    <dbReference type="NCBI Taxonomy" id="2771428"/>
    <lineage>
        <taxon>Bacteria</taxon>
        <taxon>Pseudomonadati</taxon>
        <taxon>Bacteroidota</taxon>
        <taxon>Flavobacteriia</taxon>
        <taxon>Flavobacteriales</taxon>
        <taxon>Weeksellaceae</taxon>
        <taxon>Chryseobacterium group</taxon>
        <taxon>Chryseobacterium</taxon>
    </lineage>
</organism>
<dbReference type="Pfam" id="PF04893">
    <property type="entry name" value="Yip1"/>
    <property type="match status" value="1"/>
</dbReference>
<keyword evidence="2 5" id="KW-0812">Transmembrane</keyword>